<keyword evidence="8" id="KW-1185">Reference proteome</keyword>
<reference evidence="7 8" key="1">
    <citation type="submission" date="2021-05" db="EMBL/GenBank/DDBJ databases">
        <title>Genome Assembly of Synthetic Allotetraploid Brassica napus Reveals Homoeologous Exchanges between Subgenomes.</title>
        <authorList>
            <person name="Davis J.T."/>
        </authorList>
    </citation>
    <scope>NUCLEOTIDE SEQUENCE [LARGE SCALE GENOMIC DNA]</scope>
    <source>
        <strain evidence="8">cv. Da-Ae</strain>
        <tissue evidence="7">Seedling</tissue>
    </source>
</reference>
<proteinExistence type="inferred from homology"/>
<dbReference type="Proteomes" id="UP000824890">
    <property type="component" value="Unassembled WGS sequence"/>
</dbReference>
<feature type="domain" description="HSF-type DNA-binding" evidence="6">
    <location>
        <begin position="363"/>
        <end position="387"/>
    </location>
</feature>
<dbReference type="InterPro" id="IPR000232">
    <property type="entry name" value="HSF_DNA-bd"/>
</dbReference>
<gene>
    <name evidence="7" type="ORF">HID58_012109</name>
</gene>
<keyword evidence="2" id="KW-0346">Stress response</keyword>
<dbReference type="PROSITE" id="PS00434">
    <property type="entry name" value="HSF_DOMAIN"/>
    <property type="match status" value="2"/>
</dbReference>
<evidence type="ECO:0000313" key="7">
    <source>
        <dbReference type="EMBL" id="KAH0934992.1"/>
    </source>
</evidence>
<evidence type="ECO:0000256" key="4">
    <source>
        <dbReference type="ARBA" id="ARBA00023242"/>
    </source>
</evidence>
<dbReference type="PANTHER" id="PTHR10015:SF322">
    <property type="entry name" value="HEAT STRESS TRANSCRIPTION FACTOR A-7A"/>
    <property type="match status" value="1"/>
</dbReference>
<keyword evidence="3" id="KW-0238">DNA-binding</keyword>
<sequence>AFGSRCSDQVTRRRPFTIAGRVEKGEVVRFSYDRWSESMNPFLHRENDPPPSPPKPVEGLHEIGPPPFLIKTFEIVEDPSTDHIVSWNRGGTSFVVWDLHSFSEFLLPRHFKHSNFSSFIRQLNTYGFRKIEAERWEFANEGFLLGQRHLLKSIKRRASFALSSSSIQDPCVELRKEKQLLLMELVSLRQQQETNKSYIKAMEQRIEGAERKQRKMMSFLARAMQSPSFLHQLLKQRDMRVKELEDEAAERGRGSSSVSELEALALEMQGYGKQKNVKEEEDMVVERELDDGFWEELLSNEKNDPPPSPPKPVEGLHEIGPPPFLIKTFEIVEDPNTDHIVSWNRGGTSFVVWDLHSFSEFLLPRHFKHSNFSSFVRQLNTYGFRKIEAERWEFANEGFLLGQRHLLKSIKRRASFASSSIIQDPCVELRKEKQLLLMELASLRQQQQTARIYIKSMEQRIEGAEKKQRMMMSFLARAFQGPTFLYQLLQERDMRLKEVEVEVEERERGSSVSELEALALEMQGYGRQRNVKEEEDMVVERELDDGFWEELLSNESLASTSSS</sequence>
<evidence type="ECO:0000313" key="8">
    <source>
        <dbReference type="Proteomes" id="UP000824890"/>
    </source>
</evidence>
<comment type="similarity">
    <text evidence="5">Belongs to the HSF family.</text>
</comment>
<dbReference type="InterPro" id="IPR036390">
    <property type="entry name" value="WH_DNA-bd_sf"/>
</dbReference>
<dbReference type="PRINTS" id="PR00056">
    <property type="entry name" value="HSFDOMAIN"/>
</dbReference>
<accession>A0ABQ8E052</accession>
<evidence type="ECO:0000256" key="5">
    <source>
        <dbReference type="RuleBase" id="RU004020"/>
    </source>
</evidence>
<evidence type="ECO:0000256" key="3">
    <source>
        <dbReference type="ARBA" id="ARBA00023125"/>
    </source>
</evidence>
<feature type="non-terminal residue" evidence="7">
    <location>
        <position position="1"/>
    </location>
</feature>
<name>A0ABQ8E052_BRANA</name>
<comment type="subcellular location">
    <subcellularLocation>
        <location evidence="1">Nucleus</location>
    </subcellularLocation>
</comment>
<dbReference type="Pfam" id="PF00447">
    <property type="entry name" value="HSF_DNA-bind"/>
    <property type="match status" value="2"/>
</dbReference>
<keyword evidence="4" id="KW-0539">Nucleus</keyword>
<feature type="domain" description="HSF-type DNA-binding" evidence="6">
    <location>
        <begin position="107"/>
        <end position="131"/>
    </location>
</feature>
<dbReference type="Gene3D" id="1.10.10.10">
    <property type="entry name" value="Winged helix-like DNA-binding domain superfamily/Winged helix DNA-binding domain"/>
    <property type="match status" value="2"/>
</dbReference>
<dbReference type="InterPro" id="IPR036388">
    <property type="entry name" value="WH-like_DNA-bd_sf"/>
</dbReference>
<dbReference type="PANTHER" id="PTHR10015">
    <property type="entry name" value="HEAT SHOCK TRANSCRIPTION FACTOR"/>
    <property type="match status" value="1"/>
</dbReference>
<evidence type="ECO:0000259" key="6">
    <source>
        <dbReference type="PROSITE" id="PS00434"/>
    </source>
</evidence>
<protein>
    <recommendedName>
        <fullName evidence="6">HSF-type DNA-binding domain-containing protein</fullName>
    </recommendedName>
</protein>
<evidence type="ECO:0000256" key="1">
    <source>
        <dbReference type="ARBA" id="ARBA00004123"/>
    </source>
</evidence>
<dbReference type="EMBL" id="JAGKQM010000003">
    <property type="protein sequence ID" value="KAH0934992.1"/>
    <property type="molecule type" value="Genomic_DNA"/>
</dbReference>
<organism evidence="7 8">
    <name type="scientific">Brassica napus</name>
    <name type="common">Rape</name>
    <dbReference type="NCBI Taxonomy" id="3708"/>
    <lineage>
        <taxon>Eukaryota</taxon>
        <taxon>Viridiplantae</taxon>
        <taxon>Streptophyta</taxon>
        <taxon>Embryophyta</taxon>
        <taxon>Tracheophyta</taxon>
        <taxon>Spermatophyta</taxon>
        <taxon>Magnoliopsida</taxon>
        <taxon>eudicotyledons</taxon>
        <taxon>Gunneridae</taxon>
        <taxon>Pentapetalae</taxon>
        <taxon>rosids</taxon>
        <taxon>malvids</taxon>
        <taxon>Brassicales</taxon>
        <taxon>Brassicaceae</taxon>
        <taxon>Brassiceae</taxon>
        <taxon>Brassica</taxon>
    </lineage>
</organism>
<dbReference type="SMART" id="SM00415">
    <property type="entry name" value="HSF"/>
    <property type="match status" value="2"/>
</dbReference>
<dbReference type="SUPFAM" id="SSF46785">
    <property type="entry name" value="Winged helix' DNA-binding domain"/>
    <property type="match status" value="2"/>
</dbReference>
<evidence type="ECO:0000256" key="2">
    <source>
        <dbReference type="ARBA" id="ARBA00023016"/>
    </source>
</evidence>
<comment type="caution">
    <text evidence="7">The sequence shown here is derived from an EMBL/GenBank/DDBJ whole genome shotgun (WGS) entry which is preliminary data.</text>
</comment>